<gene>
    <name evidence="7" type="ORF">ENT52_05585</name>
</gene>
<dbReference type="InterPro" id="IPR049680">
    <property type="entry name" value="FLVCR1-2_SLC49-like"/>
</dbReference>
<feature type="transmembrane region" description="Helical" evidence="5">
    <location>
        <begin position="100"/>
        <end position="118"/>
    </location>
</feature>
<feature type="transmembrane region" description="Helical" evidence="5">
    <location>
        <begin position="130"/>
        <end position="155"/>
    </location>
</feature>
<dbReference type="GO" id="GO:0016020">
    <property type="term" value="C:membrane"/>
    <property type="evidence" value="ECO:0007669"/>
    <property type="project" value="UniProtKB-SubCell"/>
</dbReference>
<feature type="transmembrane region" description="Helical" evidence="5">
    <location>
        <begin position="161"/>
        <end position="180"/>
    </location>
</feature>
<feature type="transmembrane region" description="Helical" evidence="5">
    <location>
        <begin position="239"/>
        <end position="260"/>
    </location>
</feature>
<dbReference type="AlphaFoldDB" id="A0A7J3M454"/>
<dbReference type="Pfam" id="PF07690">
    <property type="entry name" value="MFS_1"/>
    <property type="match status" value="1"/>
</dbReference>
<feature type="domain" description="Major facilitator superfamily (MFS) profile" evidence="6">
    <location>
        <begin position="6"/>
        <end position="392"/>
    </location>
</feature>
<feature type="transmembrane region" description="Helical" evidence="5">
    <location>
        <begin position="297"/>
        <end position="318"/>
    </location>
</feature>
<dbReference type="GO" id="GO:0097037">
    <property type="term" value="P:heme export"/>
    <property type="evidence" value="ECO:0007669"/>
    <property type="project" value="TreeGrafter"/>
</dbReference>
<feature type="transmembrane region" description="Helical" evidence="5">
    <location>
        <begin position="272"/>
        <end position="291"/>
    </location>
</feature>
<dbReference type="InterPro" id="IPR036259">
    <property type="entry name" value="MFS_trans_sf"/>
</dbReference>
<accession>A0A7J3M454</accession>
<feature type="transmembrane region" description="Helical" evidence="5">
    <location>
        <begin position="74"/>
        <end position="94"/>
    </location>
</feature>
<evidence type="ECO:0000313" key="7">
    <source>
        <dbReference type="EMBL" id="HGT83180.1"/>
    </source>
</evidence>
<feature type="transmembrane region" description="Helical" evidence="5">
    <location>
        <begin position="368"/>
        <end position="387"/>
    </location>
</feature>
<dbReference type="GO" id="GO:0020037">
    <property type="term" value="F:heme binding"/>
    <property type="evidence" value="ECO:0007669"/>
    <property type="project" value="TreeGrafter"/>
</dbReference>
<keyword evidence="4 5" id="KW-0472">Membrane</keyword>
<protein>
    <submittedName>
        <fullName evidence="7">MFS transporter</fullName>
    </submittedName>
</protein>
<name>A0A7J3M454_ARCFL</name>
<feature type="transmembrane region" description="Helical" evidence="5">
    <location>
        <begin position="339"/>
        <end position="362"/>
    </location>
</feature>
<evidence type="ECO:0000256" key="2">
    <source>
        <dbReference type="ARBA" id="ARBA00022692"/>
    </source>
</evidence>
<feature type="transmembrane region" description="Helical" evidence="5">
    <location>
        <begin position="206"/>
        <end position="227"/>
    </location>
</feature>
<proteinExistence type="predicted"/>
<dbReference type="PANTHER" id="PTHR10924:SF4">
    <property type="entry name" value="GH15861P"/>
    <property type="match status" value="1"/>
</dbReference>
<dbReference type="InterPro" id="IPR011701">
    <property type="entry name" value="MFS"/>
</dbReference>
<comment type="subcellular location">
    <subcellularLocation>
        <location evidence="1">Membrane</location>
        <topology evidence="1">Multi-pass membrane protein</topology>
    </subcellularLocation>
</comment>
<keyword evidence="3 5" id="KW-1133">Transmembrane helix</keyword>
<dbReference type="InterPro" id="IPR020846">
    <property type="entry name" value="MFS_dom"/>
</dbReference>
<reference evidence="7" key="1">
    <citation type="journal article" date="2020" name="mSystems">
        <title>Genome- and Community-Level Interaction Insights into Carbon Utilization and Element Cycling Functions of Hydrothermarchaeota in Hydrothermal Sediment.</title>
        <authorList>
            <person name="Zhou Z."/>
            <person name="Liu Y."/>
            <person name="Xu W."/>
            <person name="Pan J."/>
            <person name="Luo Z.H."/>
            <person name="Li M."/>
        </authorList>
    </citation>
    <scope>NUCLEOTIDE SEQUENCE [LARGE SCALE GENOMIC DNA]</scope>
    <source>
        <strain evidence="7">SpSt-587</strain>
    </source>
</reference>
<sequence length="393" mass="42023">MQEKRRWIVLAVSWLLFGSLVFAWYAMGTLAPVLMELYKVDQTAYSLAFTLPWLVAGILAFPAGILADKIGIRVTATMGAIITALGTFLKGFSIDYASLILAQTLVGIGLGATLVNLPKIISAWFPPKQIGLATGIYMTALMIWLSLGLTFAPYFRDWSEINFVGGLLIVISLIIFAFSVRDSPENVKIPKANVIEGAKKSLTNKAIWATAIGTFVAMAGMVPFQALFTTGALEKGIDIATSGAIVAMITWSGWIGSLIFPMISAKTGKIKLYISLLSLSFSVLVFTGWIIGDVLTLWITITLAGFLAGGVIPHWMAVPAYLPAVDTKMKAEWVGGSAGLINTFLCLGAFLSTPFIIAPIAVSQGFTVAFGVSALFFATQGLFAFLIPEPPKG</sequence>
<dbReference type="CDD" id="cd06174">
    <property type="entry name" value="MFS"/>
    <property type="match status" value="1"/>
</dbReference>
<dbReference type="PANTHER" id="PTHR10924">
    <property type="entry name" value="MAJOR FACILITATOR SUPERFAMILY PROTEIN-RELATED"/>
    <property type="match status" value="1"/>
</dbReference>
<evidence type="ECO:0000256" key="5">
    <source>
        <dbReference type="SAM" id="Phobius"/>
    </source>
</evidence>
<organism evidence="7">
    <name type="scientific">Archaeoglobus fulgidus</name>
    <dbReference type="NCBI Taxonomy" id="2234"/>
    <lineage>
        <taxon>Archaea</taxon>
        <taxon>Methanobacteriati</taxon>
        <taxon>Methanobacteriota</taxon>
        <taxon>Archaeoglobi</taxon>
        <taxon>Archaeoglobales</taxon>
        <taxon>Archaeoglobaceae</taxon>
        <taxon>Archaeoglobus</taxon>
    </lineage>
</organism>
<dbReference type="EMBL" id="DSYZ01000109">
    <property type="protein sequence ID" value="HGT83180.1"/>
    <property type="molecule type" value="Genomic_DNA"/>
</dbReference>
<dbReference type="GO" id="GO:0015232">
    <property type="term" value="F:heme transmembrane transporter activity"/>
    <property type="evidence" value="ECO:0007669"/>
    <property type="project" value="TreeGrafter"/>
</dbReference>
<keyword evidence="2 5" id="KW-0812">Transmembrane</keyword>
<comment type="caution">
    <text evidence="7">The sequence shown here is derived from an EMBL/GenBank/DDBJ whole genome shotgun (WGS) entry which is preliminary data.</text>
</comment>
<feature type="transmembrane region" description="Helical" evidence="5">
    <location>
        <begin position="7"/>
        <end position="27"/>
    </location>
</feature>
<evidence type="ECO:0000256" key="4">
    <source>
        <dbReference type="ARBA" id="ARBA00023136"/>
    </source>
</evidence>
<evidence type="ECO:0000256" key="1">
    <source>
        <dbReference type="ARBA" id="ARBA00004141"/>
    </source>
</evidence>
<dbReference type="SUPFAM" id="SSF103473">
    <property type="entry name" value="MFS general substrate transporter"/>
    <property type="match status" value="1"/>
</dbReference>
<evidence type="ECO:0000259" key="6">
    <source>
        <dbReference type="PROSITE" id="PS50850"/>
    </source>
</evidence>
<evidence type="ECO:0000256" key="3">
    <source>
        <dbReference type="ARBA" id="ARBA00022989"/>
    </source>
</evidence>
<feature type="transmembrane region" description="Helical" evidence="5">
    <location>
        <begin position="47"/>
        <end position="67"/>
    </location>
</feature>
<dbReference type="Gene3D" id="1.20.1250.20">
    <property type="entry name" value="MFS general substrate transporter like domains"/>
    <property type="match status" value="2"/>
</dbReference>
<dbReference type="PROSITE" id="PS50850">
    <property type="entry name" value="MFS"/>
    <property type="match status" value="1"/>
</dbReference>